<evidence type="ECO:0000313" key="4">
    <source>
        <dbReference type="EMBL" id="MEE3716920.1"/>
    </source>
</evidence>
<proteinExistence type="predicted"/>
<dbReference type="GO" id="GO:0003735">
    <property type="term" value="F:structural constituent of ribosome"/>
    <property type="evidence" value="ECO:0007669"/>
    <property type="project" value="InterPro"/>
</dbReference>
<dbReference type="EMBL" id="JAZBJZ010000028">
    <property type="protein sequence ID" value="MEE3716920.1"/>
    <property type="molecule type" value="Genomic_DNA"/>
</dbReference>
<dbReference type="RefSeq" id="WP_330483348.1">
    <property type="nucleotide sequence ID" value="NZ_JAZBJZ010000028.1"/>
</dbReference>
<comment type="caution">
    <text evidence="4">The sequence shown here is derived from an EMBL/GenBank/DDBJ whole genome shotgun (WGS) entry which is preliminary data.</text>
</comment>
<accession>A0AAW9Q0D7</accession>
<keyword evidence="5" id="KW-1185">Reference proteome</keyword>
<dbReference type="Proteomes" id="UP001333818">
    <property type="component" value="Unassembled WGS sequence"/>
</dbReference>
<dbReference type="InterPro" id="IPR014719">
    <property type="entry name" value="Ribosomal_bL12_C/ClpS-like"/>
</dbReference>
<gene>
    <name evidence="4" type="ORF">V2H45_09205</name>
</gene>
<feature type="domain" description="Large ribosomal subunit protein bL12 C-terminal" evidence="3">
    <location>
        <begin position="68"/>
        <end position="122"/>
    </location>
</feature>
<protein>
    <submittedName>
        <fullName evidence="4">Ribosomal protein L7/L12</fullName>
    </submittedName>
</protein>
<reference evidence="4" key="1">
    <citation type="submission" date="2024-01" db="EMBL/GenBank/DDBJ databases">
        <title>Bank of Algae and Cyanobacteria of the Azores (BACA) strain genomes.</title>
        <authorList>
            <person name="Luz R."/>
            <person name="Cordeiro R."/>
            <person name="Fonseca A."/>
            <person name="Goncalves V."/>
        </authorList>
    </citation>
    <scope>NUCLEOTIDE SEQUENCE</scope>
    <source>
        <strain evidence="4">BACA0141</strain>
    </source>
</reference>
<dbReference type="AlphaFoldDB" id="A0AAW9Q0D7"/>
<sequence>MEPLYLIIVLTGALLIFLSGRGDRRSSISRRSQNWRIEQLERKVDLLLKHSELEIETNHLTLIEVPPVQKIAAIKVVRELTGLGLKDAKDLVESAPVSLEHLVIDPIFAKQKLEEAGAIVILRRLP</sequence>
<dbReference type="InterPro" id="IPR000206">
    <property type="entry name" value="Ribosomal_bL12"/>
</dbReference>
<dbReference type="InterPro" id="IPR013823">
    <property type="entry name" value="Ribosomal_bL12_C"/>
</dbReference>
<dbReference type="PANTHER" id="PTHR45987:SF4">
    <property type="entry name" value="LARGE RIBOSOMAL SUBUNIT PROTEIN BL12M"/>
    <property type="match status" value="1"/>
</dbReference>
<dbReference type="GO" id="GO:0006412">
    <property type="term" value="P:translation"/>
    <property type="evidence" value="ECO:0007669"/>
    <property type="project" value="InterPro"/>
</dbReference>
<evidence type="ECO:0000259" key="3">
    <source>
        <dbReference type="Pfam" id="PF00542"/>
    </source>
</evidence>
<keyword evidence="2" id="KW-0687">Ribonucleoprotein</keyword>
<organism evidence="4 5">
    <name type="scientific">Tumidithrix elongata BACA0141</name>
    <dbReference type="NCBI Taxonomy" id="2716417"/>
    <lineage>
        <taxon>Bacteria</taxon>
        <taxon>Bacillati</taxon>
        <taxon>Cyanobacteriota</taxon>
        <taxon>Cyanophyceae</taxon>
        <taxon>Pseudanabaenales</taxon>
        <taxon>Pseudanabaenaceae</taxon>
        <taxon>Tumidithrix</taxon>
        <taxon>Tumidithrix elongata</taxon>
    </lineage>
</organism>
<evidence type="ECO:0000256" key="2">
    <source>
        <dbReference type="ARBA" id="ARBA00023274"/>
    </source>
</evidence>
<dbReference type="Pfam" id="PF00542">
    <property type="entry name" value="Ribosomal_L12"/>
    <property type="match status" value="1"/>
</dbReference>
<evidence type="ECO:0000256" key="1">
    <source>
        <dbReference type="ARBA" id="ARBA00022980"/>
    </source>
</evidence>
<keyword evidence="1 4" id="KW-0689">Ribosomal protein</keyword>
<dbReference type="GO" id="GO:0003729">
    <property type="term" value="F:mRNA binding"/>
    <property type="evidence" value="ECO:0007669"/>
    <property type="project" value="TreeGrafter"/>
</dbReference>
<dbReference type="PANTHER" id="PTHR45987">
    <property type="entry name" value="39S RIBOSOMAL PROTEIN L12"/>
    <property type="match status" value="1"/>
</dbReference>
<dbReference type="GO" id="GO:0022625">
    <property type="term" value="C:cytosolic large ribosomal subunit"/>
    <property type="evidence" value="ECO:0007669"/>
    <property type="project" value="TreeGrafter"/>
</dbReference>
<name>A0AAW9Q0D7_9CYAN</name>
<dbReference type="Gene3D" id="3.30.1390.10">
    <property type="match status" value="1"/>
</dbReference>
<dbReference type="SUPFAM" id="SSF54736">
    <property type="entry name" value="ClpS-like"/>
    <property type="match status" value="1"/>
</dbReference>
<evidence type="ECO:0000313" key="5">
    <source>
        <dbReference type="Proteomes" id="UP001333818"/>
    </source>
</evidence>